<organism evidence="5 6">
    <name type="scientific">Bifidobacterium pseudolongum subsp. globosum</name>
    <dbReference type="NCBI Taxonomy" id="1690"/>
    <lineage>
        <taxon>Bacteria</taxon>
        <taxon>Bacillati</taxon>
        <taxon>Actinomycetota</taxon>
        <taxon>Actinomycetes</taxon>
        <taxon>Bifidobacteriales</taxon>
        <taxon>Bifidobacteriaceae</taxon>
        <taxon>Bifidobacterium</taxon>
    </lineage>
</organism>
<keyword evidence="1" id="KW-0328">Glycosyltransferase</keyword>
<dbReference type="Proteomes" id="UP000291187">
    <property type="component" value="Unassembled WGS sequence"/>
</dbReference>
<dbReference type="PANTHER" id="PTHR12526">
    <property type="entry name" value="GLYCOSYLTRANSFERASE"/>
    <property type="match status" value="1"/>
</dbReference>
<dbReference type="SUPFAM" id="SSF53756">
    <property type="entry name" value="UDP-Glycosyltransferase/glycogen phosphorylase"/>
    <property type="match status" value="1"/>
</dbReference>
<protein>
    <submittedName>
        <fullName evidence="5">Glycosyltransferase family 1</fullName>
    </submittedName>
</protein>
<dbReference type="PANTHER" id="PTHR12526:SF630">
    <property type="entry name" value="GLYCOSYLTRANSFERASE"/>
    <property type="match status" value="1"/>
</dbReference>
<dbReference type="GO" id="GO:0016757">
    <property type="term" value="F:glycosyltransferase activity"/>
    <property type="evidence" value="ECO:0007669"/>
    <property type="project" value="UniProtKB-KW"/>
</dbReference>
<comment type="caution">
    <text evidence="5">The sequence shown here is derived from an EMBL/GenBank/DDBJ whole genome shotgun (WGS) entry which is preliminary data.</text>
</comment>
<dbReference type="EMBL" id="RYUM01000021">
    <property type="protein sequence ID" value="RYQ17663.1"/>
    <property type="molecule type" value="Genomic_DNA"/>
</dbReference>
<evidence type="ECO:0000256" key="2">
    <source>
        <dbReference type="ARBA" id="ARBA00022679"/>
    </source>
</evidence>
<evidence type="ECO:0000259" key="3">
    <source>
        <dbReference type="Pfam" id="PF00534"/>
    </source>
</evidence>
<dbReference type="InterPro" id="IPR001296">
    <property type="entry name" value="Glyco_trans_1"/>
</dbReference>
<dbReference type="Gene3D" id="3.40.50.2000">
    <property type="entry name" value="Glycogen Phosphorylase B"/>
    <property type="match status" value="2"/>
</dbReference>
<gene>
    <name evidence="5" type="ORF">PG2071B_1506</name>
</gene>
<dbReference type="Pfam" id="PF00534">
    <property type="entry name" value="Glycos_transf_1"/>
    <property type="match status" value="1"/>
</dbReference>
<evidence type="ECO:0000313" key="6">
    <source>
        <dbReference type="Proteomes" id="UP000291187"/>
    </source>
</evidence>
<sequence>MTKTNIAFFINDITSSGGTERVTCLISNLLQDTGSFNIIIISLNETHKDIKFPLHGHVHTTRINKKPKNGIYRFPIVCARLAHLVRRYNIDVLIDVDGILDLYSIPVKALTRVKLISWEHFNYHQNPDVPYRKLSRQLAGAFASAIVTLTEQDAQNYEQNLKCKRAKILTISNPMTPQRKHEYNPKSRTIVSAGRLTYQKGFDMLIDVAAQVLPQHPDWQWLVLGEGEDHDALVEKTDQRGLSAQLHFPGRTDNLSSYLEQAAFFVMTSRFEGLPMVLLEAKSCGLPLISFDCETGPREIILDGTNGYIIPCFDVVSMAEHINTLVDNDSERSSLSKYSTLNSSKFEPASLVEQWTNLIYEITK</sequence>
<reference evidence="5 6" key="1">
    <citation type="submission" date="2018-12" db="EMBL/GenBank/DDBJ databases">
        <title>Unveiling genomic diversity among members of the Bifidobacterium pseudolongum species, a widely distributed gut commensal of the animal kingdom.</title>
        <authorList>
            <person name="Lugli G.A."/>
            <person name="Duranti S."/>
            <person name="Albert K."/>
            <person name="Mancabelli L."/>
            <person name="Napoli S."/>
            <person name="Viappiani A."/>
            <person name="Anzalone R."/>
            <person name="Longhi G."/>
            <person name="Milani C."/>
            <person name="Turroni F."/>
            <person name="Alessandri G."/>
            <person name="Sela D.A."/>
            <person name="Van Sinderen D."/>
            <person name="Ventura M."/>
        </authorList>
    </citation>
    <scope>NUCLEOTIDE SEQUENCE [LARGE SCALE GENOMIC DNA]</scope>
    <source>
        <strain evidence="5 6">2071B</strain>
    </source>
</reference>
<accession>A0A4Q5A5R0</accession>
<dbReference type="RefSeq" id="WP_129864674.1">
    <property type="nucleotide sequence ID" value="NZ_RYUM01000021.1"/>
</dbReference>
<dbReference type="InterPro" id="IPR028098">
    <property type="entry name" value="Glyco_trans_4-like_N"/>
</dbReference>
<dbReference type="AlphaFoldDB" id="A0A4Q5A5R0"/>
<name>A0A4Q5A5R0_9BIFI</name>
<feature type="domain" description="Glycosyl transferase family 1" evidence="3">
    <location>
        <begin position="179"/>
        <end position="339"/>
    </location>
</feature>
<evidence type="ECO:0000259" key="4">
    <source>
        <dbReference type="Pfam" id="PF13439"/>
    </source>
</evidence>
<evidence type="ECO:0000313" key="5">
    <source>
        <dbReference type="EMBL" id="RYQ17663.1"/>
    </source>
</evidence>
<feature type="domain" description="Glycosyltransferase subfamily 4-like N-terminal" evidence="4">
    <location>
        <begin position="17"/>
        <end position="178"/>
    </location>
</feature>
<proteinExistence type="predicted"/>
<dbReference type="Pfam" id="PF13439">
    <property type="entry name" value="Glyco_transf_4"/>
    <property type="match status" value="1"/>
</dbReference>
<evidence type="ECO:0000256" key="1">
    <source>
        <dbReference type="ARBA" id="ARBA00022676"/>
    </source>
</evidence>
<keyword evidence="2 5" id="KW-0808">Transferase</keyword>
<dbReference type="CDD" id="cd03820">
    <property type="entry name" value="GT4_AmsD-like"/>
    <property type="match status" value="1"/>
</dbReference>